<evidence type="ECO:0000259" key="9">
    <source>
        <dbReference type="Pfam" id="PF01578"/>
    </source>
</evidence>
<evidence type="ECO:0000256" key="2">
    <source>
        <dbReference type="ARBA" id="ARBA00005840"/>
    </source>
</evidence>
<dbReference type="GO" id="GO:0020037">
    <property type="term" value="F:heme binding"/>
    <property type="evidence" value="ECO:0007669"/>
    <property type="project" value="InterPro"/>
</dbReference>
<dbReference type="Proteomes" id="UP000241848">
    <property type="component" value="Unassembled WGS sequence"/>
</dbReference>
<evidence type="ECO:0000313" key="11">
    <source>
        <dbReference type="Proteomes" id="UP000241848"/>
    </source>
</evidence>
<keyword evidence="7 8" id="KW-0472">Membrane</keyword>
<dbReference type="GO" id="GO:0015232">
    <property type="term" value="F:heme transmembrane transporter activity"/>
    <property type="evidence" value="ECO:0007669"/>
    <property type="project" value="InterPro"/>
</dbReference>
<dbReference type="GO" id="GO:0005886">
    <property type="term" value="C:plasma membrane"/>
    <property type="evidence" value="ECO:0007669"/>
    <property type="project" value="TreeGrafter"/>
</dbReference>
<proteinExistence type="inferred from homology"/>
<accession>A0A2T2WPM7</accession>
<reference evidence="10 11" key="1">
    <citation type="journal article" date="2014" name="BMC Genomics">
        <title>Comparison of environmental and isolate Sulfobacillus genomes reveals diverse carbon, sulfur, nitrogen, and hydrogen metabolisms.</title>
        <authorList>
            <person name="Justice N.B."/>
            <person name="Norman A."/>
            <person name="Brown C.T."/>
            <person name="Singh A."/>
            <person name="Thomas B.C."/>
            <person name="Banfield J.F."/>
        </authorList>
    </citation>
    <scope>NUCLEOTIDE SEQUENCE [LARGE SCALE GENOMIC DNA]</scope>
    <source>
        <strain evidence="10">AMDSBA3</strain>
    </source>
</reference>
<keyword evidence="5" id="KW-0201">Cytochrome c-type biogenesis</keyword>
<comment type="similarity">
    <text evidence="2">Belongs to the CcmC/CycZ/HelC family.</text>
</comment>
<feature type="transmembrane region" description="Helical" evidence="8">
    <location>
        <begin position="168"/>
        <end position="188"/>
    </location>
</feature>
<dbReference type="InterPro" id="IPR002541">
    <property type="entry name" value="Cyt_c_assembly"/>
</dbReference>
<feature type="domain" description="Cytochrome c assembly protein" evidence="9">
    <location>
        <begin position="7"/>
        <end position="151"/>
    </location>
</feature>
<gene>
    <name evidence="10" type="ORF">C7B45_00230</name>
</gene>
<dbReference type="AlphaFoldDB" id="A0A2T2WPM7"/>
<feature type="transmembrane region" description="Helical" evidence="8">
    <location>
        <begin position="95"/>
        <end position="113"/>
    </location>
</feature>
<evidence type="ECO:0000256" key="8">
    <source>
        <dbReference type="SAM" id="Phobius"/>
    </source>
</evidence>
<evidence type="ECO:0000256" key="1">
    <source>
        <dbReference type="ARBA" id="ARBA00004141"/>
    </source>
</evidence>
<protein>
    <recommendedName>
        <fullName evidence="3">Heme exporter protein C</fullName>
    </recommendedName>
</protein>
<organism evidence="10 11">
    <name type="scientific">Sulfobacillus acidophilus</name>
    <dbReference type="NCBI Taxonomy" id="53633"/>
    <lineage>
        <taxon>Bacteria</taxon>
        <taxon>Bacillati</taxon>
        <taxon>Bacillota</taxon>
        <taxon>Clostridia</taxon>
        <taxon>Eubacteriales</taxon>
        <taxon>Clostridiales Family XVII. Incertae Sedis</taxon>
        <taxon>Sulfobacillus</taxon>
    </lineage>
</organism>
<evidence type="ECO:0000256" key="4">
    <source>
        <dbReference type="ARBA" id="ARBA00022692"/>
    </source>
</evidence>
<keyword evidence="4 8" id="KW-0812">Transmembrane</keyword>
<evidence type="ECO:0000256" key="3">
    <source>
        <dbReference type="ARBA" id="ARBA00016463"/>
    </source>
</evidence>
<evidence type="ECO:0000313" key="10">
    <source>
        <dbReference type="EMBL" id="PSR24191.1"/>
    </source>
</evidence>
<evidence type="ECO:0000256" key="5">
    <source>
        <dbReference type="ARBA" id="ARBA00022748"/>
    </source>
</evidence>
<dbReference type="PRINTS" id="PR01386">
    <property type="entry name" value="CCMCBIOGNSIS"/>
</dbReference>
<feature type="transmembrane region" description="Helical" evidence="8">
    <location>
        <begin position="25"/>
        <end position="52"/>
    </location>
</feature>
<dbReference type="PANTHER" id="PTHR30071">
    <property type="entry name" value="HEME EXPORTER PROTEIN C"/>
    <property type="match status" value="1"/>
</dbReference>
<comment type="caution">
    <text evidence="10">The sequence shown here is derived from an EMBL/GenBank/DDBJ whole genome shotgun (WGS) entry which is preliminary data.</text>
</comment>
<feature type="transmembrane region" description="Helical" evidence="8">
    <location>
        <begin position="125"/>
        <end position="148"/>
    </location>
</feature>
<dbReference type="InterPro" id="IPR045062">
    <property type="entry name" value="Cyt_c_biogenesis_CcsA/CcmC"/>
</dbReference>
<keyword evidence="6 8" id="KW-1133">Transmembrane helix</keyword>
<dbReference type="GO" id="GO:0017004">
    <property type="term" value="P:cytochrome complex assembly"/>
    <property type="evidence" value="ECO:0007669"/>
    <property type="project" value="UniProtKB-KW"/>
</dbReference>
<feature type="transmembrane region" description="Helical" evidence="8">
    <location>
        <begin position="59"/>
        <end position="83"/>
    </location>
</feature>
<dbReference type="PANTHER" id="PTHR30071:SF1">
    <property type="entry name" value="CYTOCHROME B_B6 PROTEIN-RELATED"/>
    <property type="match status" value="1"/>
</dbReference>
<name>A0A2T2WPM7_9FIRM</name>
<comment type="subcellular location">
    <subcellularLocation>
        <location evidence="1">Membrane</location>
        <topology evidence="1">Multi-pass membrane protein</topology>
    </subcellularLocation>
</comment>
<dbReference type="Pfam" id="PF01578">
    <property type="entry name" value="Cytochrom_C_asm"/>
    <property type="match status" value="1"/>
</dbReference>
<evidence type="ECO:0000256" key="7">
    <source>
        <dbReference type="ARBA" id="ARBA00023136"/>
    </source>
</evidence>
<dbReference type="EMBL" id="PXYV01000001">
    <property type="protein sequence ID" value="PSR24191.1"/>
    <property type="molecule type" value="Genomic_DNA"/>
</dbReference>
<dbReference type="InterPro" id="IPR003557">
    <property type="entry name" value="Cyt_c_biogenesis_CcmC"/>
</dbReference>
<sequence>MILALYLNFLGAPDDAVLGPSQRIFYIHMGAAVTAAVAFTVTFAASLAYLATRRQRWDVLAAASAEVGIVFTAMVLVTGILWGRVAWGVWWTWDPRLTTTLMLWALYGGYLIVRDAVDNSDRRARISAVLALVAYVDVPLDYMTIRWWNSVHPLVITNHGLAVAPSMAVAMFMSMAAMLGVYGVWLALRMRLMAVELGIEEAKAVWQNRGI</sequence>
<evidence type="ECO:0000256" key="6">
    <source>
        <dbReference type="ARBA" id="ARBA00022989"/>
    </source>
</evidence>